<evidence type="ECO:0000313" key="3">
    <source>
        <dbReference type="EMBL" id="SLM32773.1"/>
    </source>
</evidence>
<gene>
    <name evidence="2" type="ORF">DEMABW1_80116</name>
    <name evidence="3" type="ORF">MTBBW1_80116</name>
</gene>
<keyword evidence="4" id="KW-1185">Reference proteome</keyword>
<evidence type="ECO:0000313" key="2">
    <source>
        <dbReference type="EMBL" id="CCO06722.1"/>
    </source>
</evidence>
<dbReference type="Proteomes" id="UP000191931">
    <property type="component" value="Unassembled WGS sequence"/>
</dbReference>
<accession>L0R5D4</accession>
<dbReference type="AlphaFoldDB" id="L0R5D4"/>
<feature type="coiled-coil region" evidence="1">
    <location>
        <begin position="323"/>
        <end position="350"/>
    </location>
</feature>
<dbReference type="STRING" id="1246637.MTBBW1_80116"/>
<evidence type="ECO:0000256" key="1">
    <source>
        <dbReference type="SAM" id="Coils"/>
    </source>
</evidence>
<reference evidence="2" key="2">
    <citation type="submission" date="2012-12" db="EMBL/GenBank/DDBJ databases">
        <title>Region harboring genes involved in magnetosome formation of Candidatus Desulfamplus magnetosmortis.</title>
        <authorList>
            <person name="Lefevre C.T."/>
            <person name="Bazylinski D.A."/>
        </authorList>
    </citation>
    <scope>NUCLEOTIDE SEQUENCE</scope>
    <source>
        <strain evidence="2">BW-1</strain>
    </source>
</reference>
<keyword evidence="1" id="KW-0175">Coiled coil</keyword>
<reference evidence="2" key="1">
    <citation type="submission" date="2012-10" db="EMBL/GenBank/DDBJ databases">
        <authorList>
            <person name="Lefevre C."/>
        </authorList>
    </citation>
    <scope>NUCLEOTIDE SEQUENCE</scope>
    <source>
        <strain evidence="2">BW-1</strain>
    </source>
</reference>
<feature type="coiled-coil region" evidence="1">
    <location>
        <begin position="241"/>
        <end position="288"/>
    </location>
</feature>
<dbReference type="EMBL" id="FWEV01000325">
    <property type="protein sequence ID" value="SLM32773.1"/>
    <property type="molecule type" value="Genomic_DNA"/>
</dbReference>
<feature type="coiled-coil region" evidence="1">
    <location>
        <begin position="75"/>
        <end position="119"/>
    </location>
</feature>
<dbReference type="EMBL" id="HF547348">
    <property type="protein sequence ID" value="CCO06722.1"/>
    <property type="molecule type" value="Genomic_DNA"/>
</dbReference>
<dbReference type="RefSeq" id="WP_080798317.1">
    <property type="nucleotide sequence ID" value="NZ_LT828540.1"/>
</dbReference>
<name>L0R5D4_9BACT</name>
<evidence type="ECO:0000313" key="4">
    <source>
        <dbReference type="Proteomes" id="UP000191931"/>
    </source>
</evidence>
<reference evidence="3 4" key="3">
    <citation type="submission" date="2017-03" db="EMBL/GenBank/DDBJ databases">
        <authorList>
            <person name="Afonso C.L."/>
            <person name="Miller P.J."/>
            <person name="Scott M.A."/>
            <person name="Spackman E."/>
            <person name="Goraichik I."/>
            <person name="Dimitrov K.M."/>
            <person name="Suarez D.L."/>
            <person name="Swayne D.E."/>
        </authorList>
    </citation>
    <scope>NUCLEOTIDE SEQUENCE [LARGE SCALE GENOMIC DNA]</scope>
    <source>
        <strain evidence="3">PRJEB14757</strain>
    </source>
</reference>
<proteinExistence type="predicted"/>
<sequence>MTLTKMSQKEKKRQEVLGYANRLSALLSAKKRLSILEADIWKNFKELEYIQHKIDQKSKKLEETISAIKTIEPKLSEAKKRLNSVEPEKEALENEYLRLQDIQKNLDKKKLDLEENRDHIALLLDDISKAGENIRLLENTNQSIIANSAEADNLVNSNRAKLIHLQDEIEVNINTRKLMEGIKPDSIGNEEFRALQINDENVEAYQAEATDIINRMKDEMAAMTSRISEISSLEAGVIGKIKSLESKIEALKKDISTAKGKEELLSEIEALVKNRKDLTLKLETCRKKKSLLTSEITEIKGELTKETEFKQTCLKNIDRLTMRKKEMENIENIDQEMERIKQRIEDMNMETTGNHSFLQILNRICQETKTHNNSLKTRVDTYLAAMDQYFSLLLLSNP</sequence>
<protein>
    <submittedName>
        <fullName evidence="2">Putative ATPase involved in DNA repair or chromosome segregation</fullName>
    </submittedName>
</protein>
<organism evidence="2">
    <name type="scientific">Desulfamplus magnetovallimortis</name>
    <dbReference type="NCBI Taxonomy" id="1246637"/>
    <lineage>
        <taxon>Bacteria</taxon>
        <taxon>Pseudomonadati</taxon>
        <taxon>Thermodesulfobacteriota</taxon>
        <taxon>Desulfobacteria</taxon>
        <taxon>Desulfobacterales</taxon>
        <taxon>Desulfobacteraceae</taxon>
        <taxon>Desulfamplus</taxon>
    </lineage>
</organism>